<comment type="caution">
    <text evidence="2">The sequence shown here is derived from an EMBL/GenBank/DDBJ whole genome shotgun (WGS) entry which is preliminary data.</text>
</comment>
<dbReference type="PANTHER" id="PTHR31170">
    <property type="entry name" value="BNAC04G53230D PROTEIN"/>
    <property type="match status" value="1"/>
</dbReference>
<dbReference type="Proteomes" id="UP001386955">
    <property type="component" value="Unassembled WGS sequence"/>
</dbReference>
<keyword evidence="3" id="KW-1185">Reference proteome</keyword>
<organism evidence="2 3">
    <name type="scientific">Psophocarpus tetragonolobus</name>
    <name type="common">Winged bean</name>
    <name type="synonym">Dolichos tetragonolobus</name>
    <dbReference type="NCBI Taxonomy" id="3891"/>
    <lineage>
        <taxon>Eukaryota</taxon>
        <taxon>Viridiplantae</taxon>
        <taxon>Streptophyta</taxon>
        <taxon>Embryophyta</taxon>
        <taxon>Tracheophyta</taxon>
        <taxon>Spermatophyta</taxon>
        <taxon>Magnoliopsida</taxon>
        <taxon>eudicotyledons</taxon>
        <taxon>Gunneridae</taxon>
        <taxon>Pentapetalae</taxon>
        <taxon>rosids</taxon>
        <taxon>fabids</taxon>
        <taxon>Fabales</taxon>
        <taxon>Fabaceae</taxon>
        <taxon>Papilionoideae</taxon>
        <taxon>50 kb inversion clade</taxon>
        <taxon>NPAAA clade</taxon>
        <taxon>indigoferoid/millettioid clade</taxon>
        <taxon>Phaseoleae</taxon>
        <taxon>Psophocarpus</taxon>
    </lineage>
</organism>
<sequence>MEFDSSSYVEDESDMEPKQHNIPNTTRHVSVNEKIELHHQGGGESSVKNHIKGRMFLELRVWLADELLQGLVTMRQEFDSTIVASQHQRNKGRDLIHCVINIPEEIELDLGYECCIYKHVLRTATKLNEAGISFEKVHSGGLLDIKFKKKRFFSWFLCLGCLPCCQLFKARFQIPQLKVDHATECVLRNLIAFKQSLS</sequence>
<evidence type="ECO:0000313" key="3">
    <source>
        <dbReference type="Proteomes" id="UP001386955"/>
    </source>
</evidence>
<gene>
    <name evidence="2" type="ORF">VNO78_26100</name>
</gene>
<evidence type="ECO:0000256" key="1">
    <source>
        <dbReference type="SAM" id="MobiDB-lite"/>
    </source>
</evidence>
<name>A0AAN9RZ46_PSOTE</name>
<dbReference type="AlphaFoldDB" id="A0AAN9RZ46"/>
<evidence type="ECO:0000313" key="2">
    <source>
        <dbReference type="EMBL" id="KAK7386123.1"/>
    </source>
</evidence>
<accession>A0AAN9RZ46</accession>
<proteinExistence type="predicted"/>
<reference evidence="2 3" key="1">
    <citation type="submission" date="2024-01" db="EMBL/GenBank/DDBJ databases">
        <title>The genomes of 5 underutilized Papilionoideae crops provide insights into root nodulation and disease resistanc.</title>
        <authorList>
            <person name="Jiang F."/>
        </authorList>
    </citation>
    <scope>NUCLEOTIDE SEQUENCE [LARGE SCALE GENOMIC DNA]</scope>
    <source>
        <strain evidence="2">DUOXIRENSHENG_FW03</strain>
        <tissue evidence="2">Leaves</tissue>
    </source>
</reference>
<dbReference type="InterPro" id="IPR004158">
    <property type="entry name" value="DUF247_pln"/>
</dbReference>
<feature type="region of interest" description="Disordered" evidence="1">
    <location>
        <begin position="1"/>
        <end position="27"/>
    </location>
</feature>
<dbReference type="EMBL" id="JAYMYS010000007">
    <property type="protein sequence ID" value="KAK7386123.1"/>
    <property type="molecule type" value="Genomic_DNA"/>
</dbReference>
<dbReference type="Pfam" id="PF03140">
    <property type="entry name" value="DUF247"/>
    <property type="match status" value="1"/>
</dbReference>
<dbReference type="PANTHER" id="PTHR31170:SF9">
    <property type="entry name" value="PROTEIN, PUTATIVE (DUF247)-RELATED"/>
    <property type="match status" value="1"/>
</dbReference>
<feature type="compositionally biased region" description="Acidic residues" evidence="1">
    <location>
        <begin position="1"/>
        <end position="14"/>
    </location>
</feature>
<protein>
    <submittedName>
        <fullName evidence="2">Uncharacterized protein</fullName>
    </submittedName>
</protein>